<protein>
    <submittedName>
        <fullName evidence="2">Polysaccharide pyruvyl transferase</fullName>
    </submittedName>
</protein>
<dbReference type="GO" id="GO:0016740">
    <property type="term" value="F:transferase activity"/>
    <property type="evidence" value="ECO:0007669"/>
    <property type="project" value="UniProtKB-KW"/>
</dbReference>
<dbReference type="InterPro" id="IPR007345">
    <property type="entry name" value="Polysacch_pyruvyl_Trfase"/>
</dbReference>
<comment type="caution">
    <text evidence="2">The sequence shown here is derived from an EMBL/GenBank/DDBJ whole genome shotgun (WGS) entry which is preliminary data.</text>
</comment>
<keyword evidence="2" id="KW-0808">Transferase</keyword>
<reference evidence="2 3" key="1">
    <citation type="submission" date="2019-06" db="EMBL/GenBank/DDBJ databases">
        <title>Sequencing the genomes of 1000 actinobacteria strains.</title>
        <authorList>
            <person name="Klenk H.-P."/>
        </authorList>
    </citation>
    <scope>NUCLEOTIDE SEQUENCE [LARGE SCALE GENOMIC DNA]</scope>
    <source>
        <strain evidence="2 3">DSM 12335</strain>
    </source>
</reference>
<dbReference type="Proteomes" id="UP000319516">
    <property type="component" value="Unassembled WGS sequence"/>
</dbReference>
<dbReference type="PANTHER" id="PTHR36836:SF1">
    <property type="entry name" value="COLANIC ACID BIOSYNTHESIS PROTEIN WCAK"/>
    <property type="match status" value="1"/>
</dbReference>
<sequence>MTEAAVAELRRRDVEPVLVAGSPAVAREMYGVSSVARFGFRSKWRMAEHEELLSKVERDLDRGEVSESPLLEALRKCDIAIIAGGGNLASQFPSHVFERYAFALAATKFGKPLVVLSQTIGPTIEGRVGELVQSVLHMAKVVGCRESISHGLALGLDLDSRKIVRSFDDAILLNADGADRDEAAMYAPSGRPFVIGSFPGRNGSLPWSKEEHVARVSSLLDKFALSHGCDVLLVPHMASLPAGYDKADQISHAAIVGASQSGLVRALPGVRAKTLVALMEMSRVSISSRYHPAVFALPSASPVVGVPTSRYSLVKLQGALENAGMSALALPTVAWNLLLPALGEAWDRSSEFASHLLLIRKAASAYQCRLWDGVADLALGGTFIAPSGFPLADQIPMAGAWSVEAKGAMTVFEQWLQSSADAKLS</sequence>
<accession>A0A542YLM1</accession>
<proteinExistence type="predicted"/>
<keyword evidence="3" id="KW-1185">Reference proteome</keyword>
<name>A0A542YLM1_9MICO</name>
<organism evidence="2 3">
    <name type="scientific">Ornithinicoccus hortensis</name>
    <dbReference type="NCBI Taxonomy" id="82346"/>
    <lineage>
        <taxon>Bacteria</taxon>
        <taxon>Bacillati</taxon>
        <taxon>Actinomycetota</taxon>
        <taxon>Actinomycetes</taxon>
        <taxon>Micrococcales</taxon>
        <taxon>Intrasporangiaceae</taxon>
        <taxon>Ornithinicoccus</taxon>
    </lineage>
</organism>
<dbReference type="EMBL" id="VFOP01000001">
    <property type="protein sequence ID" value="TQL48951.1"/>
    <property type="molecule type" value="Genomic_DNA"/>
</dbReference>
<dbReference type="PANTHER" id="PTHR36836">
    <property type="entry name" value="COLANIC ACID BIOSYNTHESIS PROTEIN WCAK"/>
    <property type="match status" value="1"/>
</dbReference>
<evidence type="ECO:0000313" key="3">
    <source>
        <dbReference type="Proteomes" id="UP000319516"/>
    </source>
</evidence>
<evidence type="ECO:0000313" key="2">
    <source>
        <dbReference type="EMBL" id="TQL48951.1"/>
    </source>
</evidence>
<feature type="domain" description="Polysaccharide pyruvyl transferase" evidence="1">
    <location>
        <begin position="3"/>
        <end position="308"/>
    </location>
</feature>
<gene>
    <name evidence="2" type="ORF">FB467_0013</name>
</gene>
<dbReference type="AlphaFoldDB" id="A0A542YLM1"/>
<evidence type="ECO:0000259" key="1">
    <source>
        <dbReference type="Pfam" id="PF04230"/>
    </source>
</evidence>
<dbReference type="Pfam" id="PF04230">
    <property type="entry name" value="PS_pyruv_trans"/>
    <property type="match status" value="1"/>
</dbReference>